<evidence type="ECO:0000313" key="2">
    <source>
        <dbReference type="Proteomes" id="UP000076023"/>
    </source>
</evidence>
<proteinExistence type="predicted"/>
<accession>A0A146GG96</accession>
<dbReference type="Gene3D" id="1.50.10.100">
    <property type="entry name" value="Chondroitin AC/alginate lyase"/>
    <property type="match status" value="1"/>
</dbReference>
<dbReference type="InterPro" id="IPR008929">
    <property type="entry name" value="Chondroitin_lyas"/>
</dbReference>
<keyword evidence="2" id="KW-1185">Reference proteome</keyword>
<gene>
    <name evidence="1" type="ORF">TSACC_3512</name>
</gene>
<dbReference type="STRING" id="690879.TSACC_3512"/>
<dbReference type="SUPFAM" id="SSF48230">
    <property type="entry name" value="Chondroitin AC/alginate lyase"/>
    <property type="match status" value="1"/>
</dbReference>
<dbReference type="GO" id="GO:0016829">
    <property type="term" value="F:lyase activity"/>
    <property type="evidence" value="ECO:0007669"/>
    <property type="project" value="UniProtKB-KW"/>
</dbReference>
<name>A0A146GG96_TERSA</name>
<dbReference type="InParanoid" id="A0A146GG96"/>
<comment type="caution">
    <text evidence="1">The sequence shown here is derived from an EMBL/GenBank/DDBJ whole genome shotgun (WGS) entry which is preliminary data.</text>
</comment>
<reference evidence="2" key="1">
    <citation type="journal article" date="2017" name="Genome Announc.">
        <title>Draft Genome Sequence of Terrimicrobium sacchariphilum NM-5T, a Facultative Anaerobic Soil Bacterium of the Class Spartobacteria.</title>
        <authorList>
            <person name="Qiu Y.L."/>
            <person name="Tourlousse D.M."/>
            <person name="Matsuura N."/>
            <person name="Ohashi A."/>
            <person name="Sekiguchi Y."/>
        </authorList>
    </citation>
    <scope>NUCLEOTIDE SEQUENCE [LARGE SCALE GENOMIC DNA]</scope>
    <source>
        <strain evidence="2">NM-5</strain>
    </source>
</reference>
<organism evidence="1 2">
    <name type="scientific">Terrimicrobium sacchariphilum</name>
    <dbReference type="NCBI Taxonomy" id="690879"/>
    <lineage>
        <taxon>Bacteria</taxon>
        <taxon>Pseudomonadati</taxon>
        <taxon>Verrucomicrobiota</taxon>
        <taxon>Terrimicrobiia</taxon>
        <taxon>Terrimicrobiales</taxon>
        <taxon>Terrimicrobiaceae</taxon>
        <taxon>Terrimicrobium</taxon>
    </lineage>
</organism>
<dbReference type="Proteomes" id="UP000076023">
    <property type="component" value="Unassembled WGS sequence"/>
</dbReference>
<dbReference type="EMBL" id="BDCO01000003">
    <property type="protein sequence ID" value="GAT35446.1"/>
    <property type="molecule type" value="Genomic_DNA"/>
</dbReference>
<evidence type="ECO:0000313" key="1">
    <source>
        <dbReference type="EMBL" id="GAT35446.1"/>
    </source>
</evidence>
<sequence length="537" mass="60406">MIAFPPFSRPIVRWLGGLLIVTTGTFGGICHAQDILMRTDSLGQDLQPYRVKVNGKEHNFAELLKLRPADTDGAQIETVKPFLFKHPGTLNDLDQLNFIKQKIAEGREPWASAFERMKKSRHGRIDYLAKMKQPPEIISSGFSGSQAVGAFEEMNDATAAYAQALLWYFTGERKYAENAAAILETYARTVKSHEGANWYLLVAWSGSVFPVAADLLKATDPEWKNAPEVQKWFNDVFLPVLHNRVSHGNRALAVINAMAAIGVFNEDVGAFYEAMNHWLSYVPAYFYLQSDGPKPRMPDYWLPEITPSNAFLNALNAPTFPKDWTPWTQLAEENWNMDKRRGKFGDDITIMRKAAKEERDPAPAWRGAPGTYLDGYTAETARDLAHVDVSFVSAMNTAEIAWHQGIDLYTPAARRLTTFMEAQAKLRFGEPPPGSVTEPLLALGTGPGAYEMAYDRFHNVMGIDLPQSLKFLDVVIRPAKGSRVYPLVRGEEGRDPQNPRLWKFPEPFPSLFATVISEEDGWLNSWQTLTHRDLHAK</sequence>
<dbReference type="AlphaFoldDB" id="A0A146GG96"/>
<keyword evidence="1" id="KW-0456">Lyase</keyword>
<protein>
    <submittedName>
        <fullName evidence="1">Alginate lyase</fullName>
    </submittedName>
</protein>